<name>A2G2Z6_TRIV3</name>
<dbReference type="RefSeq" id="XP_001301395.1">
    <property type="nucleotide sequence ID" value="XM_001301394.1"/>
</dbReference>
<keyword evidence="2" id="KW-1185">Reference proteome</keyword>
<protein>
    <submittedName>
        <fullName evidence="1">Uncharacterized protein</fullName>
    </submittedName>
</protein>
<reference evidence="1" key="1">
    <citation type="submission" date="2006-10" db="EMBL/GenBank/DDBJ databases">
        <authorList>
            <person name="Amadeo P."/>
            <person name="Zhao Q."/>
            <person name="Wortman J."/>
            <person name="Fraser-Liggett C."/>
            <person name="Carlton J."/>
        </authorList>
    </citation>
    <scope>NUCLEOTIDE SEQUENCE</scope>
    <source>
        <strain evidence="1">G3</strain>
    </source>
</reference>
<sequence>MAVVAADDDNSEEMSQIHEEPFPIPRLMKIPNPNPALVPKYSALTEDFNYDLFQLYFSLVNYHVKSYDLNPNQEFSPALETFCTAFDNEGDNEDGEGEGKKKLDPKKLAEPECVIGRNLIVRKFLLECQKKFFELTTTPSLTKIAVLHNELFYASEVLRQHNPDPEMMNFCDMLMADTFDLYNAVISDIINNQYWGAGKSVEELISDLLKKEILTIRNLNRETFQRMSTCAIQRALDKAPPAQAGKIKGWAKDNDITIDSDGK</sequence>
<dbReference type="Proteomes" id="UP000001542">
    <property type="component" value="Unassembled WGS sequence"/>
</dbReference>
<organism evidence="1 2">
    <name type="scientific">Trichomonas vaginalis (strain ATCC PRA-98 / G3)</name>
    <dbReference type="NCBI Taxonomy" id="412133"/>
    <lineage>
        <taxon>Eukaryota</taxon>
        <taxon>Metamonada</taxon>
        <taxon>Parabasalia</taxon>
        <taxon>Trichomonadida</taxon>
        <taxon>Trichomonadidae</taxon>
        <taxon>Trichomonas</taxon>
    </lineage>
</organism>
<evidence type="ECO:0000313" key="1">
    <source>
        <dbReference type="EMBL" id="EAX88465.1"/>
    </source>
</evidence>
<dbReference type="OrthoDB" id="10452043at2759"/>
<dbReference type="VEuPathDB" id="TrichDB:TVAGG3_0582370"/>
<accession>A2G2Z6</accession>
<dbReference type="EMBL" id="DS114306">
    <property type="protein sequence ID" value="EAX88465.1"/>
    <property type="molecule type" value="Genomic_DNA"/>
</dbReference>
<dbReference type="AlphaFoldDB" id="A2G2Z6"/>
<gene>
    <name evidence="1" type="ORF">TVAG_152860</name>
</gene>
<evidence type="ECO:0000313" key="2">
    <source>
        <dbReference type="Proteomes" id="UP000001542"/>
    </source>
</evidence>
<dbReference type="InParanoid" id="A2G2Z6"/>
<dbReference type="VEuPathDB" id="TrichDB:TVAG_152860"/>
<reference evidence="1" key="2">
    <citation type="journal article" date="2007" name="Science">
        <title>Draft genome sequence of the sexually transmitted pathogen Trichomonas vaginalis.</title>
        <authorList>
            <person name="Carlton J.M."/>
            <person name="Hirt R.P."/>
            <person name="Silva J.C."/>
            <person name="Delcher A.L."/>
            <person name="Schatz M."/>
            <person name="Zhao Q."/>
            <person name="Wortman J.R."/>
            <person name="Bidwell S.L."/>
            <person name="Alsmark U.C.M."/>
            <person name="Besteiro S."/>
            <person name="Sicheritz-Ponten T."/>
            <person name="Noel C.J."/>
            <person name="Dacks J.B."/>
            <person name="Foster P.G."/>
            <person name="Simillion C."/>
            <person name="Van de Peer Y."/>
            <person name="Miranda-Saavedra D."/>
            <person name="Barton G.J."/>
            <person name="Westrop G.D."/>
            <person name="Mueller S."/>
            <person name="Dessi D."/>
            <person name="Fiori P.L."/>
            <person name="Ren Q."/>
            <person name="Paulsen I."/>
            <person name="Zhang H."/>
            <person name="Bastida-Corcuera F.D."/>
            <person name="Simoes-Barbosa A."/>
            <person name="Brown M.T."/>
            <person name="Hayes R.D."/>
            <person name="Mukherjee M."/>
            <person name="Okumura C.Y."/>
            <person name="Schneider R."/>
            <person name="Smith A.J."/>
            <person name="Vanacova S."/>
            <person name="Villalvazo M."/>
            <person name="Haas B.J."/>
            <person name="Pertea M."/>
            <person name="Feldblyum T.V."/>
            <person name="Utterback T.R."/>
            <person name="Shu C.L."/>
            <person name="Osoegawa K."/>
            <person name="de Jong P.J."/>
            <person name="Hrdy I."/>
            <person name="Horvathova L."/>
            <person name="Zubacova Z."/>
            <person name="Dolezal P."/>
            <person name="Malik S.B."/>
            <person name="Logsdon J.M. Jr."/>
            <person name="Henze K."/>
            <person name="Gupta A."/>
            <person name="Wang C.C."/>
            <person name="Dunne R.L."/>
            <person name="Upcroft J.A."/>
            <person name="Upcroft P."/>
            <person name="White O."/>
            <person name="Salzberg S.L."/>
            <person name="Tang P."/>
            <person name="Chiu C.-H."/>
            <person name="Lee Y.-S."/>
            <person name="Embley T.M."/>
            <person name="Coombs G.H."/>
            <person name="Mottram J.C."/>
            <person name="Tachezy J."/>
            <person name="Fraser-Liggett C.M."/>
            <person name="Johnson P.J."/>
        </authorList>
    </citation>
    <scope>NUCLEOTIDE SEQUENCE [LARGE SCALE GENOMIC DNA]</scope>
    <source>
        <strain evidence="1">G3</strain>
    </source>
</reference>
<proteinExistence type="predicted"/>
<dbReference type="KEGG" id="tva:4746127"/>